<dbReference type="CDD" id="cd06426">
    <property type="entry name" value="NTP_transferase_like_2"/>
    <property type="match status" value="1"/>
</dbReference>
<dbReference type="InterPro" id="IPR000644">
    <property type="entry name" value="CBS_dom"/>
</dbReference>
<dbReference type="EMBL" id="CP010311">
    <property type="protein sequence ID" value="AJF07550.1"/>
    <property type="molecule type" value="Genomic_DNA"/>
</dbReference>
<dbReference type="Gene3D" id="3.10.580.10">
    <property type="entry name" value="CBS-domain"/>
    <property type="match status" value="1"/>
</dbReference>
<dbReference type="SUPFAM" id="SSF54631">
    <property type="entry name" value="CBS-domain pair"/>
    <property type="match status" value="1"/>
</dbReference>
<evidence type="ECO:0000313" key="4">
    <source>
        <dbReference type="Proteomes" id="UP000035036"/>
    </source>
</evidence>
<dbReference type="RefSeq" id="WP_040201469.1">
    <property type="nucleotide sequence ID" value="NZ_CP010311.1"/>
</dbReference>
<reference evidence="3 4" key="1">
    <citation type="journal article" date="2015" name="Genome Announc.">
        <title>Genomes of Geoalkalibacter ferrihydriticus Z-0531T and Geoalkalibacter subterraneus Red1T, Two Haloalkaliphilic Metal-Reducing Deltaproteobacteria.</title>
        <authorList>
            <person name="Badalamenti J.P."/>
            <person name="Krajmalnik-Brown R."/>
            <person name="Torres C.I."/>
            <person name="Bond D.R."/>
        </authorList>
    </citation>
    <scope>NUCLEOTIDE SEQUENCE [LARGE SCALE GENOMIC DNA]</scope>
    <source>
        <strain evidence="3 4">Red1</strain>
    </source>
</reference>
<dbReference type="InterPro" id="IPR050486">
    <property type="entry name" value="Mannose-1P_guanyltransferase"/>
</dbReference>
<gene>
    <name evidence="3" type="ORF">GSUB_14705</name>
</gene>
<sequence length="349" mass="39200">MRSAKKLSVSPGATIRQVLETIDKGNMQIALVVEENLFLGTITDGDIRRGFLKGKGLDDPIEGLYNTNPVKGYLSQPKDDLVQLALARGVKQLPMIDDEGRLVGIEMIDDYLRVSEKPNVVVLMAGGLGTRLRPLTVDTPKPMLTVGSKPILETIIENFSRYGFRNFFLSVNYKAEKIREYFGDGHKQGVRIGYLNEKNRLGTAGALGMLPKEIDSPVIVMNGDLLTNVNFEHLLNYHVLTGADATMCVREYEVQVPYGVVHTEGATIESIVEKPTHQYYVNAGIYVLNPETLKIIPPGEFFDMPQLFQNLIEAKQKVCSFPIREYWMDIGQPRDFEQANNDYEEVFHV</sequence>
<dbReference type="OrthoDB" id="9788272at2"/>
<dbReference type="InterPro" id="IPR046342">
    <property type="entry name" value="CBS_dom_sf"/>
</dbReference>
<proteinExistence type="predicted"/>
<dbReference type="STRING" id="483547.GSUB_14705"/>
<protein>
    <submittedName>
        <fullName evidence="3">Alcohol dehydrogenase</fullName>
    </submittedName>
</protein>
<accession>A0A0B5FTQ3</accession>
<dbReference type="InterPro" id="IPR005835">
    <property type="entry name" value="NTP_transferase_dom"/>
</dbReference>
<dbReference type="SUPFAM" id="SSF53448">
    <property type="entry name" value="Nucleotide-diphospho-sugar transferases"/>
    <property type="match status" value="1"/>
</dbReference>
<dbReference type="PROSITE" id="PS51371">
    <property type="entry name" value="CBS"/>
    <property type="match status" value="2"/>
</dbReference>
<dbReference type="AlphaFoldDB" id="A0A0B5FTQ3"/>
<name>A0A0B5FTQ3_9BACT</name>
<keyword evidence="4" id="KW-1185">Reference proteome</keyword>
<organism evidence="3 4">
    <name type="scientific">Geoalkalibacter subterraneus</name>
    <dbReference type="NCBI Taxonomy" id="483547"/>
    <lineage>
        <taxon>Bacteria</taxon>
        <taxon>Pseudomonadati</taxon>
        <taxon>Thermodesulfobacteriota</taxon>
        <taxon>Desulfuromonadia</taxon>
        <taxon>Desulfuromonadales</taxon>
        <taxon>Geoalkalibacteraceae</taxon>
        <taxon>Geoalkalibacter</taxon>
    </lineage>
</organism>
<evidence type="ECO:0000259" key="2">
    <source>
        <dbReference type="PROSITE" id="PS51371"/>
    </source>
</evidence>
<dbReference type="KEGG" id="gsb:GSUB_14705"/>
<evidence type="ECO:0000313" key="3">
    <source>
        <dbReference type="EMBL" id="AJF07550.1"/>
    </source>
</evidence>
<dbReference type="Pfam" id="PF00571">
    <property type="entry name" value="CBS"/>
    <property type="match status" value="1"/>
</dbReference>
<keyword evidence="1" id="KW-0129">CBS domain</keyword>
<feature type="domain" description="CBS" evidence="2">
    <location>
        <begin position="65"/>
        <end position="121"/>
    </location>
</feature>
<dbReference type="InterPro" id="IPR029044">
    <property type="entry name" value="Nucleotide-diphossugar_trans"/>
</dbReference>
<feature type="domain" description="CBS" evidence="2">
    <location>
        <begin position="1"/>
        <end position="57"/>
    </location>
</feature>
<dbReference type="Pfam" id="PF00483">
    <property type="entry name" value="NTP_transferase"/>
    <property type="match status" value="1"/>
</dbReference>
<dbReference type="HOGENOM" id="CLU_045375_0_0_7"/>
<dbReference type="CDD" id="cd04607">
    <property type="entry name" value="CBS_pair_NTP_transferase_assoc"/>
    <property type="match status" value="1"/>
</dbReference>
<dbReference type="Gene3D" id="3.90.550.10">
    <property type="entry name" value="Spore Coat Polysaccharide Biosynthesis Protein SpsA, Chain A"/>
    <property type="match status" value="1"/>
</dbReference>
<dbReference type="Proteomes" id="UP000035036">
    <property type="component" value="Chromosome"/>
</dbReference>
<evidence type="ECO:0000256" key="1">
    <source>
        <dbReference type="PROSITE-ProRule" id="PRU00703"/>
    </source>
</evidence>
<dbReference type="PANTHER" id="PTHR22572">
    <property type="entry name" value="SUGAR-1-PHOSPHATE GUANYL TRANSFERASE"/>
    <property type="match status" value="1"/>
</dbReference>